<dbReference type="Pfam" id="PF14491">
    <property type="entry name" value="DUF4435"/>
    <property type="match status" value="1"/>
</dbReference>
<dbReference type="Proteomes" id="UP000317122">
    <property type="component" value="Unassembled WGS sequence"/>
</dbReference>
<keyword evidence="3" id="KW-1185">Reference proteome</keyword>
<dbReference type="RefSeq" id="WP_145722832.1">
    <property type="nucleotide sequence ID" value="NZ_BSPF01000062.1"/>
</dbReference>
<dbReference type="EMBL" id="VLKT01000073">
    <property type="protein sequence ID" value="TWI21205.1"/>
    <property type="molecule type" value="Genomic_DNA"/>
</dbReference>
<accession>A0A562MMP7</accession>
<dbReference type="OrthoDB" id="7594856at2"/>
<feature type="domain" description="DUF4435" evidence="1">
    <location>
        <begin position="21"/>
        <end position="121"/>
    </location>
</feature>
<organism evidence="2 3">
    <name type="scientific">Mesorhizobium tianshanense</name>
    <dbReference type="NCBI Taxonomy" id="39844"/>
    <lineage>
        <taxon>Bacteria</taxon>
        <taxon>Pseudomonadati</taxon>
        <taxon>Pseudomonadota</taxon>
        <taxon>Alphaproteobacteria</taxon>
        <taxon>Hyphomicrobiales</taxon>
        <taxon>Phyllobacteriaceae</taxon>
        <taxon>Mesorhizobium</taxon>
    </lineage>
</organism>
<protein>
    <submittedName>
        <fullName evidence="2">Uncharacterized protein DUF4435</fullName>
    </submittedName>
</protein>
<proteinExistence type="predicted"/>
<evidence type="ECO:0000259" key="1">
    <source>
        <dbReference type="Pfam" id="PF14491"/>
    </source>
</evidence>
<name>A0A562MMP7_9HYPH</name>
<reference evidence="2 3" key="1">
    <citation type="journal article" date="2015" name="Stand. Genomic Sci.">
        <title>Genomic Encyclopedia of Bacterial and Archaeal Type Strains, Phase III: the genomes of soil and plant-associated and newly described type strains.</title>
        <authorList>
            <person name="Whitman W.B."/>
            <person name="Woyke T."/>
            <person name="Klenk H.P."/>
            <person name="Zhou Y."/>
            <person name="Lilburn T.G."/>
            <person name="Beck B.J."/>
            <person name="De Vos P."/>
            <person name="Vandamme P."/>
            <person name="Eisen J.A."/>
            <person name="Garrity G."/>
            <person name="Hugenholtz P."/>
            <person name="Kyrpides N.C."/>
        </authorList>
    </citation>
    <scope>NUCLEOTIDE SEQUENCE [LARGE SCALE GENOMIC DNA]</scope>
    <source>
        <strain evidence="2 3">CGMCC 1.2546</strain>
    </source>
</reference>
<evidence type="ECO:0000313" key="3">
    <source>
        <dbReference type="Proteomes" id="UP000317122"/>
    </source>
</evidence>
<dbReference type="InterPro" id="IPR029492">
    <property type="entry name" value="DUF4435"/>
</dbReference>
<sequence>MSFRRSDAGVSNYKHFLGVDLVAYVEGKTDVAYWETLFVRFRPDLKVRYEKKEGVENLADIIDAVILGRISNVVVCRDADYVPLIAGWTTNNRILRTHGYSFENDFITPEAAATVARLIAPEQIDETFLQRAFRRYLAKLSKLGEWLLRLDVGFSATGEGLIVRTNPRDLMTGDDRRGYDFSENDARARLAGRGQQNAAAAIDFDQHGSIYPRYFCGHSMLFVLFNWCRVIVQRRAGRPQNASNGVIMHHLFSHYERLVATSTREFMARQLAAV</sequence>
<comment type="caution">
    <text evidence="2">The sequence shown here is derived from an EMBL/GenBank/DDBJ whole genome shotgun (WGS) entry which is preliminary data.</text>
</comment>
<gene>
    <name evidence="2" type="ORF">IQ26_06881</name>
</gene>
<evidence type="ECO:0000313" key="2">
    <source>
        <dbReference type="EMBL" id="TWI21205.1"/>
    </source>
</evidence>
<dbReference type="AlphaFoldDB" id="A0A562MMP7"/>